<keyword evidence="3" id="KW-1185">Reference proteome</keyword>
<evidence type="ECO:0000313" key="3">
    <source>
        <dbReference type="Proteomes" id="UP001259659"/>
    </source>
</evidence>
<feature type="transmembrane region" description="Helical" evidence="1">
    <location>
        <begin position="128"/>
        <end position="148"/>
    </location>
</feature>
<comment type="caution">
    <text evidence="2">The sequence shown here is derived from an EMBL/GenBank/DDBJ whole genome shotgun (WGS) entry which is preliminary data.</text>
</comment>
<feature type="transmembrane region" description="Helical" evidence="1">
    <location>
        <begin position="27"/>
        <end position="47"/>
    </location>
</feature>
<proteinExistence type="predicted"/>
<organism evidence="2 3">
    <name type="scientific">Haloarcula saliterrae</name>
    <dbReference type="NCBI Taxonomy" id="2950534"/>
    <lineage>
        <taxon>Archaea</taxon>
        <taxon>Methanobacteriati</taxon>
        <taxon>Methanobacteriota</taxon>
        <taxon>Stenosarchaea group</taxon>
        <taxon>Halobacteria</taxon>
        <taxon>Halobacteriales</taxon>
        <taxon>Haloarculaceae</taxon>
        <taxon>Haloarcula</taxon>
    </lineage>
</organism>
<dbReference type="RefSeq" id="WP_310917667.1">
    <property type="nucleotide sequence ID" value="NZ_JAMQON010000001.1"/>
</dbReference>
<reference evidence="2 3" key="1">
    <citation type="submission" date="2022-06" db="EMBL/GenBank/DDBJ databases">
        <title>Haloarcula sp. a new haloarchaeum isolate from saline soil.</title>
        <authorList>
            <person name="Strakova D."/>
            <person name="Galisteo C."/>
            <person name="Sanchez-Porro C."/>
            <person name="Ventosa A."/>
        </authorList>
    </citation>
    <scope>NUCLEOTIDE SEQUENCE [LARGE SCALE GENOMIC DNA]</scope>
    <source>
        <strain evidence="2 3">S1CR25-12</strain>
    </source>
</reference>
<protein>
    <submittedName>
        <fullName evidence="2">Metal-dependent hydrolase</fullName>
    </submittedName>
</protein>
<dbReference type="Proteomes" id="UP001259659">
    <property type="component" value="Unassembled WGS sequence"/>
</dbReference>
<sequence>MNKRGHVLNAVLLSIGLGYVLDPSGDVSTFATIAEVFLPVVLGALFPDVDTAFGKHRKTLHNLPVLLIFLAHPVYHGGNLQWVWLGVVTHYVLDIVGSKRGIALFYPISSTEYGFPTGVTTSSDRAEAVTVAITLFELAAIAALVYVLPTYLPPQAAEIVANTTNVVV</sequence>
<dbReference type="Pfam" id="PF04307">
    <property type="entry name" value="YdjM"/>
    <property type="match status" value="1"/>
</dbReference>
<feature type="transmembrane region" description="Helical" evidence="1">
    <location>
        <begin position="59"/>
        <end position="75"/>
    </location>
</feature>
<dbReference type="GO" id="GO:0016787">
    <property type="term" value="F:hydrolase activity"/>
    <property type="evidence" value="ECO:0007669"/>
    <property type="project" value="UniProtKB-KW"/>
</dbReference>
<name>A0ABU2F8F3_9EURY</name>
<dbReference type="InterPro" id="IPR007404">
    <property type="entry name" value="YdjM-like"/>
</dbReference>
<gene>
    <name evidence="2" type="ORF">NDI56_01635</name>
</gene>
<keyword evidence="1" id="KW-0472">Membrane</keyword>
<evidence type="ECO:0000256" key="1">
    <source>
        <dbReference type="SAM" id="Phobius"/>
    </source>
</evidence>
<feature type="transmembrane region" description="Helical" evidence="1">
    <location>
        <begin position="5"/>
        <end position="21"/>
    </location>
</feature>
<keyword evidence="1" id="KW-0812">Transmembrane</keyword>
<evidence type="ECO:0000313" key="2">
    <source>
        <dbReference type="EMBL" id="MDS0258106.1"/>
    </source>
</evidence>
<keyword evidence="1" id="KW-1133">Transmembrane helix</keyword>
<accession>A0ABU2F8F3</accession>
<dbReference type="EMBL" id="JAMQON010000001">
    <property type="protein sequence ID" value="MDS0258106.1"/>
    <property type="molecule type" value="Genomic_DNA"/>
</dbReference>
<keyword evidence="2" id="KW-0378">Hydrolase</keyword>